<keyword evidence="6" id="KW-0175">Coiled coil</keyword>
<gene>
    <name evidence="9" type="ORF">H8D96_18695</name>
</gene>
<dbReference type="Pfam" id="PF08447">
    <property type="entry name" value="PAS_3"/>
    <property type="match status" value="1"/>
</dbReference>
<evidence type="ECO:0000256" key="1">
    <source>
        <dbReference type="ARBA" id="ARBA00000085"/>
    </source>
</evidence>
<proteinExistence type="predicted"/>
<dbReference type="SMART" id="SM00091">
    <property type="entry name" value="PAS"/>
    <property type="match status" value="3"/>
</dbReference>
<evidence type="ECO:0000256" key="5">
    <source>
        <dbReference type="ARBA" id="ARBA00022777"/>
    </source>
</evidence>
<dbReference type="AlphaFoldDB" id="A0A8J6P7C8"/>
<feature type="domain" description="PAC" evidence="8">
    <location>
        <begin position="356"/>
        <end position="411"/>
    </location>
</feature>
<dbReference type="SUPFAM" id="SSF55785">
    <property type="entry name" value="PYP-like sensor domain (PAS domain)"/>
    <property type="match status" value="3"/>
</dbReference>
<organism evidence="9 10">
    <name type="scientific">Candidatus Desulfatibia vada</name>
    <dbReference type="NCBI Taxonomy" id="2841696"/>
    <lineage>
        <taxon>Bacteria</taxon>
        <taxon>Pseudomonadati</taxon>
        <taxon>Thermodesulfobacteriota</taxon>
        <taxon>Desulfobacteria</taxon>
        <taxon>Desulfobacterales</taxon>
        <taxon>Desulfobacterales incertae sedis</taxon>
        <taxon>Candidatus Desulfatibia</taxon>
    </lineage>
</organism>
<dbReference type="InterPro" id="IPR036388">
    <property type="entry name" value="WH-like_DNA-bd_sf"/>
</dbReference>
<dbReference type="GO" id="GO:0003677">
    <property type="term" value="F:DNA binding"/>
    <property type="evidence" value="ECO:0007669"/>
    <property type="project" value="InterPro"/>
</dbReference>
<feature type="coiled-coil region" evidence="6">
    <location>
        <begin position="413"/>
        <end position="482"/>
    </location>
</feature>
<dbReference type="InterPro" id="IPR013656">
    <property type="entry name" value="PAS_4"/>
</dbReference>
<dbReference type="InterPro" id="IPR000014">
    <property type="entry name" value="PAS"/>
</dbReference>
<evidence type="ECO:0000256" key="2">
    <source>
        <dbReference type="ARBA" id="ARBA00012438"/>
    </source>
</evidence>
<evidence type="ECO:0000256" key="4">
    <source>
        <dbReference type="ARBA" id="ARBA00022679"/>
    </source>
</evidence>
<dbReference type="InterPro" id="IPR001610">
    <property type="entry name" value="PAC"/>
</dbReference>
<feature type="domain" description="PAC" evidence="8">
    <location>
        <begin position="109"/>
        <end position="161"/>
    </location>
</feature>
<dbReference type="GO" id="GO:0006355">
    <property type="term" value="P:regulation of DNA-templated transcription"/>
    <property type="evidence" value="ECO:0007669"/>
    <property type="project" value="InterPro"/>
</dbReference>
<evidence type="ECO:0000313" key="9">
    <source>
        <dbReference type="EMBL" id="MBC8433946.1"/>
    </source>
</evidence>
<dbReference type="GO" id="GO:0004673">
    <property type="term" value="F:protein histidine kinase activity"/>
    <property type="evidence" value="ECO:0007669"/>
    <property type="project" value="UniProtKB-EC"/>
</dbReference>
<dbReference type="Pfam" id="PF00196">
    <property type="entry name" value="GerE"/>
    <property type="match status" value="1"/>
</dbReference>
<evidence type="ECO:0000259" key="7">
    <source>
        <dbReference type="PROSITE" id="PS50043"/>
    </source>
</evidence>
<dbReference type="EMBL" id="JACNIG010000358">
    <property type="protein sequence ID" value="MBC8433946.1"/>
    <property type="molecule type" value="Genomic_DNA"/>
</dbReference>
<dbReference type="NCBIfam" id="TIGR00229">
    <property type="entry name" value="sensory_box"/>
    <property type="match status" value="2"/>
</dbReference>
<dbReference type="PROSITE" id="PS50113">
    <property type="entry name" value="PAC"/>
    <property type="match status" value="2"/>
</dbReference>
<feature type="domain" description="HTH luxR-type" evidence="7">
    <location>
        <begin position="533"/>
        <end position="598"/>
    </location>
</feature>
<sequence length="600" mass="69341">MGTKPTYEELSQQIKALEKESVRRMRLETTLKESEEKYKLLIKNLPCVVYKGFKDFSVEFFDNKIELFSGYNADEFNSKKMKWVDIIIKEDIQAAKTIFVRALKTDRAYVREYRTRTKSNDIRWIQERGQIICDDQDRIEYVSGVFFDITAHKLAEATLRESEEKFRNIVESSPMGIHMYKLEPDGRLTFSGANPAADAILGVDNKQFVGKTIEQAFPSLTATEVPEQYWRVCALGETWQTEQIEYQDKQIKGAYEVYAFQTASGIMAAMFLDITHRKQTEEKLKKSERFLQNIFDAIQDGISVLDKELNILQINNTMEEWYAHAMPFKGKKCYEFYHGRTKRCQVCPSVRALETGTLQMDIVPLLESGQSKGWLELYAFPLLDADGKPGGIVEYVRNITEKKRGETALRKAHDELEKRVEERTAALVKTNKELKAEIANRKKAEKALKRRGLELEMKTVSLEEANTALKVLLRRREEDKIELEEKVLLNVRELVSPYLEKLKIKRLDEKQKAYIDIIESNLNDIVSPFVRSLSSKLIKLSPTELQVTNLIKQSNTTKEIAGIMNLATSTIDFHRNNIRKKFGIKNKKTNLRTYLSSLSP</sequence>
<feature type="coiled-coil region" evidence="6">
    <location>
        <begin position="7"/>
        <end position="44"/>
    </location>
</feature>
<protein>
    <recommendedName>
        <fullName evidence="2">histidine kinase</fullName>
        <ecNumber evidence="2">2.7.13.3</ecNumber>
    </recommendedName>
</protein>
<dbReference type="SMART" id="SM00421">
    <property type="entry name" value="HTH_LUXR"/>
    <property type="match status" value="1"/>
</dbReference>
<dbReference type="PANTHER" id="PTHR43304">
    <property type="entry name" value="PHYTOCHROME-LIKE PROTEIN CPH1"/>
    <property type="match status" value="1"/>
</dbReference>
<dbReference type="Pfam" id="PF08448">
    <property type="entry name" value="PAS_4"/>
    <property type="match status" value="2"/>
</dbReference>
<keyword evidence="3" id="KW-0597">Phosphoprotein</keyword>
<dbReference type="InterPro" id="IPR052162">
    <property type="entry name" value="Sensor_kinase/Photoreceptor"/>
</dbReference>
<evidence type="ECO:0000259" key="8">
    <source>
        <dbReference type="PROSITE" id="PS50113"/>
    </source>
</evidence>
<comment type="caution">
    <text evidence="9">The sequence shown here is derived from an EMBL/GenBank/DDBJ whole genome shotgun (WGS) entry which is preliminary data.</text>
</comment>
<dbReference type="Gene3D" id="1.10.10.10">
    <property type="entry name" value="Winged helix-like DNA-binding domain superfamily/Winged helix DNA-binding domain"/>
    <property type="match status" value="1"/>
</dbReference>
<accession>A0A8J6P7C8</accession>
<keyword evidence="5" id="KW-0418">Kinase</keyword>
<dbReference type="PROSITE" id="PS50043">
    <property type="entry name" value="HTH_LUXR_2"/>
    <property type="match status" value="1"/>
</dbReference>
<dbReference type="InterPro" id="IPR035965">
    <property type="entry name" value="PAS-like_dom_sf"/>
</dbReference>
<dbReference type="Proteomes" id="UP000605201">
    <property type="component" value="Unassembled WGS sequence"/>
</dbReference>
<dbReference type="InterPro" id="IPR000792">
    <property type="entry name" value="Tscrpt_reg_LuxR_C"/>
</dbReference>
<reference evidence="9 10" key="1">
    <citation type="submission" date="2020-08" db="EMBL/GenBank/DDBJ databases">
        <title>Bridging the membrane lipid divide: bacteria of the FCB group superphylum have the potential to synthesize archaeal ether lipids.</title>
        <authorList>
            <person name="Villanueva L."/>
            <person name="Von Meijenfeldt F.A.B."/>
            <person name="Westbye A.B."/>
            <person name="Yadav S."/>
            <person name="Hopmans E.C."/>
            <person name="Dutilh B.E."/>
            <person name="Sinninghe Damste J.S."/>
        </authorList>
    </citation>
    <scope>NUCLEOTIDE SEQUENCE [LARGE SCALE GENOMIC DNA]</scope>
    <source>
        <strain evidence="9">NIOZ-UU17</strain>
    </source>
</reference>
<dbReference type="InterPro" id="IPR000700">
    <property type="entry name" value="PAS-assoc_C"/>
</dbReference>
<comment type="catalytic activity">
    <reaction evidence="1">
        <text>ATP + protein L-histidine = ADP + protein N-phospho-L-histidine.</text>
        <dbReference type="EC" id="2.7.13.3"/>
    </reaction>
</comment>
<dbReference type="CDD" id="cd00130">
    <property type="entry name" value="PAS"/>
    <property type="match status" value="2"/>
</dbReference>
<dbReference type="SMART" id="SM00086">
    <property type="entry name" value="PAC"/>
    <property type="match status" value="2"/>
</dbReference>
<keyword evidence="4" id="KW-0808">Transferase</keyword>
<name>A0A8J6P7C8_9BACT</name>
<evidence type="ECO:0000256" key="3">
    <source>
        <dbReference type="ARBA" id="ARBA00022553"/>
    </source>
</evidence>
<evidence type="ECO:0000256" key="6">
    <source>
        <dbReference type="SAM" id="Coils"/>
    </source>
</evidence>
<dbReference type="Gene3D" id="3.30.450.20">
    <property type="entry name" value="PAS domain"/>
    <property type="match status" value="3"/>
</dbReference>
<dbReference type="InterPro" id="IPR013655">
    <property type="entry name" value="PAS_fold_3"/>
</dbReference>
<evidence type="ECO:0000313" key="10">
    <source>
        <dbReference type="Proteomes" id="UP000605201"/>
    </source>
</evidence>
<dbReference type="PANTHER" id="PTHR43304:SF1">
    <property type="entry name" value="PAC DOMAIN-CONTAINING PROTEIN"/>
    <property type="match status" value="1"/>
</dbReference>
<dbReference type="InterPro" id="IPR016032">
    <property type="entry name" value="Sig_transdc_resp-reg_C-effctor"/>
</dbReference>
<dbReference type="EC" id="2.7.13.3" evidence="2"/>
<dbReference type="CDD" id="cd06170">
    <property type="entry name" value="LuxR_C_like"/>
    <property type="match status" value="1"/>
</dbReference>
<dbReference type="SUPFAM" id="SSF46894">
    <property type="entry name" value="C-terminal effector domain of the bipartite response regulators"/>
    <property type="match status" value="1"/>
</dbReference>